<comment type="caution">
    <text evidence="2">The sequence shown here is derived from an EMBL/GenBank/DDBJ whole genome shotgun (WGS) entry which is preliminary data.</text>
</comment>
<sequence>MPKVLRNPPKPVFGKSNVPREVGATRTRSNGQLEYENPMTGNWERAVRLKDIRDQLIQDESPSLYTHAKAHGNVHKKHPTNVTTFLAKDKDVGPHKDNRPDILFQVFSTGRNKTKPTGYVKYHGRIILDSYDHGLRDFSELPKALSTELSGADIEYYRRQNATISDYDLIARMPDHHWTGNYGEKFHNKVMRVGTINQRAQRFRGEAACITWGNREGTAKKNKYILSLIPNWCKDPAVNSTKGWEDLSKVEQVEVVSQNKGTMLSRTRNAKDTKKDNKKNSKKTSKAEEKSSAEEDNDEETAEEDYDKEDSGEEDHCEEEKDGWDFDEVAAAYEEQAEEEAALESSHSENSYNGSIMWPAGPHSSKSSSKEDLGYPITGKTVLGKTFAGKTVPRQSYSIKTVPGESFAGKTVAKTSYGSNTYGKRPLTQDAEDSADDLDGPQLKRPHVGNISEVTRDFHGTGPQLRTTRRSKSSQTRSTKSIKAPQATSRTTFNSSLDPALRTPLPISNPSEAGGIVNQTPSGSVEAVPQQADPPIMNSKCRRDAPEDSNEPKQENPSKRIKANEVPPPLQAVPRSTQSVHTAMDRRNATIRQHKRAKNATTPRSINSPAYSIFGYVSPAAENLDPQLDPDFQAEAQKGIERGDFRYISPATEVEEEAISQAFELTRVNFHNLKGSMPPQDLNDYKDESYASQFRRLQQLHTKKWMGELPALPLYSLPAWYRRFDKWKTACPQGRSLNDQVRQAKKSHAALMKEIDAEES</sequence>
<feature type="compositionally biased region" description="Polar residues" evidence="1">
    <location>
        <begin position="506"/>
        <end position="523"/>
    </location>
</feature>
<feature type="region of interest" description="Disordered" evidence="1">
    <location>
        <begin position="335"/>
        <end position="372"/>
    </location>
</feature>
<feature type="compositionally biased region" description="Basic and acidic residues" evidence="1">
    <location>
        <begin position="269"/>
        <end position="293"/>
    </location>
</feature>
<name>A0ABR4BAT3_9LECA</name>
<gene>
    <name evidence="2" type="ORF">ABVK25_005054</name>
</gene>
<organism evidence="2 3">
    <name type="scientific">Lepraria finkii</name>
    <dbReference type="NCBI Taxonomy" id="1340010"/>
    <lineage>
        <taxon>Eukaryota</taxon>
        <taxon>Fungi</taxon>
        <taxon>Dikarya</taxon>
        <taxon>Ascomycota</taxon>
        <taxon>Pezizomycotina</taxon>
        <taxon>Lecanoromycetes</taxon>
        <taxon>OSLEUM clade</taxon>
        <taxon>Lecanoromycetidae</taxon>
        <taxon>Lecanorales</taxon>
        <taxon>Lecanorineae</taxon>
        <taxon>Stereocaulaceae</taxon>
        <taxon>Lepraria</taxon>
    </lineage>
</organism>
<feature type="compositionally biased region" description="Polar residues" evidence="1">
    <location>
        <begin position="413"/>
        <end position="422"/>
    </location>
</feature>
<reference evidence="2 3" key="1">
    <citation type="submission" date="2024-09" db="EMBL/GenBank/DDBJ databases">
        <title>Rethinking Asexuality: The Enigmatic Case of Functional Sexual Genes in Lepraria (Stereocaulaceae).</title>
        <authorList>
            <person name="Doellman M."/>
            <person name="Sun Y."/>
            <person name="Barcenas-Pena A."/>
            <person name="Lumbsch H.T."/>
            <person name="Grewe F."/>
        </authorList>
    </citation>
    <scope>NUCLEOTIDE SEQUENCE [LARGE SCALE GENOMIC DNA]</scope>
    <source>
        <strain evidence="2 3">Grewe 0041</strain>
    </source>
</reference>
<dbReference type="EMBL" id="JBHFEH010000014">
    <property type="protein sequence ID" value="KAL2054750.1"/>
    <property type="molecule type" value="Genomic_DNA"/>
</dbReference>
<protein>
    <submittedName>
        <fullName evidence="2">Uncharacterized protein</fullName>
    </submittedName>
</protein>
<feature type="compositionally biased region" description="Polar residues" evidence="1">
    <location>
        <begin position="258"/>
        <end position="267"/>
    </location>
</feature>
<feature type="region of interest" description="Disordered" evidence="1">
    <location>
        <begin position="1"/>
        <end position="33"/>
    </location>
</feature>
<feature type="compositionally biased region" description="Acidic residues" evidence="1">
    <location>
        <begin position="430"/>
        <end position="439"/>
    </location>
</feature>
<proteinExistence type="predicted"/>
<keyword evidence="3" id="KW-1185">Reference proteome</keyword>
<dbReference type="Proteomes" id="UP001590951">
    <property type="component" value="Unassembled WGS sequence"/>
</dbReference>
<feature type="compositionally biased region" description="Polar residues" evidence="1">
    <location>
        <begin position="486"/>
        <end position="497"/>
    </location>
</feature>
<feature type="region of interest" description="Disordered" evidence="1">
    <location>
        <begin position="258"/>
        <end position="323"/>
    </location>
</feature>
<evidence type="ECO:0000313" key="2">
    <source>
        <dbReference type="EMBL" id="KAL2054750.1"/>
    </source>
</evidence>
<accession>A0ABR4BAT3</accession>
<evidence type="ECO:0000256" key="1">
    <source>
        <dbReference type="SAM" id="MobiDB-lite"/>
    </source>
</evidence>
<feature type="region of interest" description="Disordered" evidence="1">
    <location>
        <begin position="408"/>
        <end position="582"/>
    </location>
</feature>
<feature type="compositionally biased region" description="Acidic residues" evidence="1">
    <location>
        <begin position="294"/>
        <end position="323"/>
    </location>
</feature>
<feature type="compositionally biased region" description="Basic and acidic residues" evidence="1">
    <location>
        <begin position="541"/>
        <end position="558"/>
    </location>
</feature>
<evidence type="ECO:0000313" key="3">
    <source>
        <dbReference type="Proteomes" id="UP001590951"/>
    </source>
</evidence>